<keyword evidence="3" id="KW-1185">Reference proteome</keyword>
<gene>
    <name evidence="2" type="ORF">MRATA1EN1_LOCUS21775</name>
</gene>
<dbReference type="EMBL" id="OX459969">
    <property type="protein sequence ID" value="CAI9172813.1"/>
    <property type="molecule type" value="Genomic_DNA"/>
</dbReference>
<sequence length="387" mass="41150">MREGCRYGRAAEAGRPGLALHQIWARRGGAAAWPSCGARRRRLRRRGTKWPVQGPGREYQGKTFWGQVIASAVATASPSLRFFDLISSRAPLPGLPTPGPGALPALPWSSPGSRESTQPGLVPGWRARPRKGPGSARAPGRDDPDQIAPHSVLEWKPPGLSLNPSRHPFPRWAYSSRRFCARTREKATGGAASAPRTGRNRGSRPVRAREVPPPSLTCREIRAVPSATAAAGARSCPPASPARLRTPPAWLPPARPRESPLPRPRPSRARSRPLPPAPPLPALLPLPLPSCPPFIPQVSLRSLPRTWRAGEVSREPASGRGAASPEPPAEGRRAPPDSPLLSGPRLPPGASRTCTPRWPPFLLPPPGPARSSPAGPSARGALEANAG</sequence>
<evidence type="ECO:0000313" key="3">
    <source>
        <dbReference type="Proteomes" id="UP001176941"/>
    </source>
</evidence>
<evidence type="ECO:0008006" key="4">
    <source>
        <dbReference type="Google" id="ProtNLM"/>
    </source>
</evidence>
<reference evidence="2" key="1">
    <citation type="submission" date="2023-04" db="EMBL/GenBank/DDBJ databases">
        <authorList>
            <consortium name="ELIXIR-Norway"/>
        </authorList>
    </citation>
    <scope>NUCLEOTIDE SEQUENCE [LARGE SCALE GENOMIC DNA]</scope>
</reference>
<protein>
    <recommendedName>
        <fullName evidence="4">Basic proline-rich protein-like</fullName>
    </recommendedName>
</protein>
<evidence type="ECO:0000313" key="2">
    <source>
        <dbReference type="EMBL" id="CAI9172813.1"/>
    </source>
</evidence>
<name>A0ABN8ZH73_RANTA</name>
<feature type="compositionally biased region" description="Low complexity" evidence="1">
    <location>
        <begin position="369"/>
        <end position="387"/>
    </location>
</feature>
<evidence type="ECO:0000256" key="1">
    <source>
        <dbReference type="SAM" id="MobiDB-lite"/>
    </source>
</evidence>
<feature type="region of interest" description="Disordered" evidence="1">
    <location>
        <begin position="308"/>
        <end position="387"/>
    </location>
</feature>
<accession>A0ABN8ZH73</accession>
<feature type="region of interest" description="Disordered" evidence="1">
    <location>
        <begin position="184"/>
        <end position="288"/>
    </location>
</feature>
<dbReference type="Proteomes" id="UP001176941">
    <property type="component" value="Chromosome 33"/>
</dbReference>
<feature type="compositionally biased region" description="Pro residues" evidence="1">
    <location>
        <begin position="357"/>
        <end position="368"/>
    </location>
</feature>
<feature type="compositionally biased region" description="Pro residues" evidence="1">
    <location>
        <begin position="273"/>
        <end position="288"/>
    </location>
</feature>
<feature type="compositionally biased region" description="Polar residues" evidence="1">
    <location>
        <begin position="110"/>
        <end position="119"/>
    </location>
</feature>
<proteinExistence type="predicted"/>
<feature type="region of interest" description="Disordered" evidence="1">
    <location>
        <begin position="96"/>
        <end position="167"/>
    </location>
</feature>
<organism evidence="2 3">
    <name type="scientific">Rangifer tarandus platyrhynchus</name>
    <name type="common">Svalbard reindeer</name>
    <dbReference type="NCBI Taxonomy" id="3082113"/>
    <lineage>
        <taxon>Eukaryota</taxon>
        <taxon>Metazoa</taxon>
        <taxon>Chordata</taxon>
        <taxon>Craniata</taxon>
        <taxon>Vertebrata</taxon>
        <taxon>Euteleostomi</taxon>
        <taxon>Mammalia</taxon>
        <taxon>Eutheria</taxon>
        <taxon>Laurasiatheria</taxon>
        <taxon>Artiodactyla</taxon>
        <taxon>Ruminantia</taxon>
        <taxon>Pecora</taxon>
        <taxon>Cervidae</taxon>
        <taxon>Odocoileinae</taxon>
        <taxon>Rangifer</taxon>
    </lineage>
</organism>